<organism evidence="2 3">
    <name type="scientific">Vibrio algivorus</name>
    <dbReference type="NCBI Taxonomy" id="1667024"/>
    <lineage>
        <taxon>Bacteria</taxon>
        <taxon>Pseudomonadati</taxon>
        <taxon>Pseudomonadota</taxon>
        <taxon>Gammaproteobacteria</taxon>
        <taxon>Vibrionales</taxon>
        <taxon>Vibrionaceae</taxon>
        <taxon>Vibrio</taxon>
    </lineage>
</organism>
<sequence>MDEKQLKKLFEIYNQAVLAKDIDTIEKCTNILKQRLSAIDRKDENLSYLLKKIKRVHIDAQTLVAIELEQLKQKMEGIESNKQRDMAYTKTQLTNEGSKK</sequence>
<evidence type="ECO:0000313" key="2">
    <source>
        <dbReference type="EMBL" id="TVO32280.1"/>
    </source>
</evidence>
<dbReference type="RefSeq" id="WP_144389165.1">
    <property type="nucleotide sequence ID" value="NZ_CANNCB010000063.1"/>
</dbReference>
<gene>
    <name evidence="2" type="ORF">FOF44_17170</name>
</gene>
<reference evidence="2 3" key="1">
    <citation type="submission" date="2019-07" db="EMBL/GenBank/DDBJ databases">
        <title>The draft genome sequence of Vibrio algivorus M1486.</title>
        <authorList>
            <person name="Meng X."/>
        </authorList>
    </citation>
    <scope>NUCLEOTIDE SEQUENCE [LARGE SCALE GENOMIC DNA]</scope>
    <source>
        <strain evidence="2 3">M1486</strain>
    </source>
</reference>
<feature type="compositionally biased region" description="Polar residues" evidence="1">
    <location>
        <begin position="89"/>
        <end position="100"/>
    </location>
</feature>
<name>A0A557NV30_9VIBR</name>
<evidence type="ECO:0000256" key="1">
    <source>
        <dbReference type="SAM" id="MobiDB-lite"/>
    </source>
</evidence>
<feature type="region of interest" description="Disordered" evidence="1">
    <location>
        <begin position="79"/>
        <end position="100"/>
    </location>
</feature>
<dbReference type="Proteomes" id="UP000319828">
    <property type="component" value="Unassembled WGS sequence"/>
</dbReference>
<protein>
    <recommendedName>
        <fullName evidence="4">Flagellar protein FliT</fullName>
    </recommendedName>
</protein>
<evidence type="ECO:0008006" key="4">
    <source>
        <dbReference type="Google" id="ProtNLM"/>
    </source>
</evidence>
<comment type="caution">
    <text evidence="2">The sequence shown here is derived from an EMBL/GenBank/DDBJ whole genome shotgun (WGS) entry which is preliminary data.</text>
</comment>
<dbReference type="OrthoDB" id="9985307at2"/>
<accession>A0A557NV30</accession>
<evidence type="ECO:0000313" key="3">
    <source>
        <dbReference type="Proteomes" id="UP000319828"/>
    </source>
</evidence>
<dbReference type="AlphaFoldDB" id="A0A557NV30"/>
<proteinExistence type="predicted"/>
<dbReference type="EMBL" id="VMKJ01000059">
    <property type="protein sequence ID" value="TVO32280.1"/>
    <property type="molecule type" value="Genomic_DNA"/>
</dbReference>